<dbReference type="Pfam" id="PF01975">
    <property type="entry name" value="SurE"/>
    <property type="match status" value="1"/>
</dbReference>
<evidence type="ECO:0000259" key="4">
    <source>
        <dbReference type="Pfam" id="PF01975"/>
    </source>
</evidence>
<name>A0A9Q0R5J3_ANAIG</name>
<dbReference type="OrthoDB" id="202825at2759"/>
<dbReference type="GO" id="GO:0008252">
    <property type="term" value="F:nucleotidase activity"/>
    <property type="evidence" value="ECO:0007669"/>
    <property type="project" value="InterPro"/>
</dbReference>
<proteinExistence type="inferred from homology"/>
<organism evidence="5 6">
    <name type="scientific">Anaeramoeba ignava</name>
    <name type="common">Anaerobic marine amoeba</name>
    <dbReference type="NCBI Taxonomy" id="1746090"/>
    <lineage>
        <taxon>Eukaryota</taxon>
        <taxon>Metamonada</taxon>
        <taxon>Anaeramoebidae</taxon>
        <taxon>Anaeramoeba</taxon>
    </lineage>
</organism>
<dbReference type="NCBIfam" id="TIGR00087">
    <property type="entry name" value="surE"/>
    <property type="match status" value="1"/>
</dbReference>
<comment type="similarity">
    <text evidence="1">Belongs to the SurE nucleotidase family.</text>
</comment>
<evidence type="ECO:0000256" key="2">
    <source>
        <dbReference type="ARBA" id="ARBA00022723"/>
    </source>
</evidence>
<dbReference type="Proteomes" id="UP001149090">
    <property type="component" value="Unassembled WGS sequence"/>
</dbReference>
<dbReference type="AlphaFoldDB" id="A0A9Q0R5J3"/>
<dbReference type="InterPro" id="IPR002828">
    <property type="entry name" value="SurE-like_Pase/nucleotidase"/>
</dbReference>
<evidence type="ECO:0000256" key="1">
    <source>
        <dbReference type="ARBA" id="ARBA00011062"/>
    </source>
</evidence>
<dbReference type="SUPFAM" id="SSF64167">
    <property type="entry name" value="SurE-like"/>
    <property type="match status" value="1"/>
</dbReference>
<evidence type="ECO:0000256" key="3">
    <source>
        <dbReference type="ARBA" id="ARBA00022801"/>
    </source>
</evidence>
<accession>A0A9Q0R5J3</accession>
<keyword evidence="6" id="KW-1185">Reference proteome</keyword>
<dbReference type="InterPro" id="IPR030048">
    <property type="entry name" value="SurE"/>
</dbReference>
<sequence length="303" mass="34433">MNSQLNIFITNDDGYESPTIATFIRALLSKNHKVYCCLPDQNWSWSTKIIKSKKTTAKKIRYKLSPNSFYEIWIVNGPPANCVQIGLLHLFKNIKFDLVISGPNTGSNYGTFALSSGTIGAAIEACNLGFRSVALSYHTPNFDDFDDMNAELESKLFPTAKTSLSAIEQIFLQWPLNQENVFFNVNIPVHSKENPISVYYCVPFNQTYGSLFEENNSENFENEHSSFPQKLIDSNQNEVEKTFDFSFDKNWVFPPLDEIPPKSDLYGLLTGYGTVTLYSSCLHHFNSAFVFDQLNLNLDQKEN</sequence>
<dbReference type="EMBL" id="JAPDFW010000121">
    <property type="protein sequence ID" value="KAJ5068049.1"/>
    <property type="molecule type" value="Genomic_DNA"/>
</dbReference>
<evidence type="ECO:0000313" key="5">
    <source>
        <dbReference type="EMBL" id="KAJ5068049.1"/>
    </source>
</evidence>
<dbReference type="PANTHER" id="PTHR30457">
    <property type="entry name" value="5'-NUCLEOTIDASE SURE"/>
    <property type="match status" value="1"/>
</dbReference>
<comment type="caution">
    <text evidence="5">The sequence shown here is derived from an EMBL/GenBank/DDBJ whole genome shotgun (WGS) entry which is preliminary data.</text>
</comment>
<dbReference type="InterPro" id="IPR036523">
    <property type="entry name" value="SurE-like_sf"/>
</dbReference>
<evidence type="ECO:0000313" key="6">
    <source>
        <dbReference type="Proteomes" id="UP001149090"/>
    </source>
</evidence>
<keyword evidence="2" id="KW-0479">Metal-binding</keyword>
<gene>
    <name evidence="5" type="ORF">M0811_12635</name>
</gene>
<keyword evidence="3" id="KW-0378">Hydrolase</keyword>
<dbReference type="Gene3D" id="3.40.1210.10">
    <property type="entry name" value="Survival protein SurE-like phosphatase/nucleotidase"/>
    <property type="match status" value="1"/>
</dbReference>
<dbReference type="OMA" id="GACLEAN"/>
<reference evidence="5" key="1">
    <citation type="submission" date="2022-10" db="EMBL/GenBank/DDBJ databases">
        <title>Novel sulphate-reducing endosymbionts in the free-living metamonad Anaeramoeba.</title>
        <authorList>
            <person name="Jerlstrom-Hultqvist J."/>
            <person name="Cepicka I."/>
            <person name="Gallot-Lavallee L."/>
            <person name="Salas-Leiva D."/>
            <person name="Curtis B.A."/>
            <person name="Zahonova K."/>
            <person name="Pipaliya S."/>
            <person name="Dacks J."/>
            <person name="Roger A.J."/>
        </authorList>
    </citation>
    <scope>NUCLEOTIDE SEQUENCE</scope>
    <source>
        <strain evidence="5">BMAN</strain>
    </source>
</reference>
<dbReference type="GO" id="GO:0046872">
    <property type="term" value="F:metal ion binding"/>
    <property type="evidence" value="ECO:0007669"/>
    <property type="project" value="UniProtKB-KW"/>
</dbReference>
<feature type="domain" description="Survival protein SurE-like phosphatase/nucleotidase" evidence="4">
    <location>
        <begin position="7"/>
        <end position="198"/>
    </location>
</feature>
<dbReference type="PANTHER" id="PTHR30457:SF23">
    <property type="entry name" value="PHOSPHATASE, PUTATIVE (AFU_ORTHOLOGUE AFUA_1G03660)-RELATED"/>
    <property type="match status" value="1"/>
</dbReference>
<protein>
    <submittedName>
        <fullName evidence="5">5'-nucleotidase sure</fullName>
    </submittedName>
</protein>